<accession>A0A177BY69</accession>
<proteinExistence type="predicted"/>
<organism evidence="1 2">
    <name type="scientific">Paraphaeosphaeria sporulosa</name>
    <dbReference type="NCBI Taxonomy" id="1460663"/>
    <lineage>
        <taxon>Eukaryota</taxon>
        <taxon>Fungi</taxon>
        <taxon>Dikarya</taxon>
        <taxon>Ascomycota</taxon>
        <taxon>Pezizomycotina</taxon>
        <taxon>Dothideomycetes</taxon>
        <taxon>Pleosporomycetidae</taxon>
        <taxon>Pleosporales</taxon>
        <taxon>Massarineae</taxon>
        <taxon>Didymosphaeriaceae</taxon>
        <taxon>Paraphaeosphaeria</taxon>
    </lineage>
</organism>
<dbReference type="RefSeq" id="XP_018029833.1">
    <property type="nucleotide sequence ID" value="XM_018186059.1"/>
</dbReference>
<gene>
    <name evidence="1" type="ORF">CC84DRAFT_403656</name>
</gene>
<dbReference type="GeneID" id="28769545"/>
<name>A0A177BY69_9PLEO</name>
<evidence type="ECO:0000313" key="2">
    <source>
        <dbReference type="Proteomes" id="UP000077069"/>
    </source>
</evidence>
<dbReference type="Proteomes" id="UP000077069">
    <property type="component" value="Unassembled WGS sequence"/>
</dbReference>
<reference evidence="1 2" key="1">
    <citation type="submission" date="2016-05" db="EMBL/GenBank/DDBJ databases">
        <title>Comparative analysis of secretome profiles of manganese(II)-oxidizing ascomycete fungi.</title>
        <authorList>
            <consortium name="DOE Joint Genome Institute"/>
            <person name="Zeiner C.A."/>
            <person name="Purvine S.O."/>
            <person name="Zink E.M."/>
            <person name="Wu S."/>
            <person name="Pasa-Tolic L."/>
            <person name="Chaput D.L."/>
            <person name="Haridas S."/>
            <person name="Grigoriev I.V."/>
            <person name="Santelli C.M."/>
            <person name="Hansel C.M."/>
        </authorList>
    </citation>
    <scope>NUCLEOTIDE SEQUENCE [LARGE SCALE GENOMIC DNA]</scope>
    <source>
        <strain evidence="1 2">AP3s5-JAC2a</strain>
    </source>
</reference>
<protein>
    <submittedName>
        <fullName evidence="1">Uncharacterized protein</fullName>
    </submittedName>
</protein>
<dbReference type="InParanoid" id="A0A177BY69"/>
<dbReference type="AlphaFoldDB" id="A0A177BY69"/>
<dbReference type="EMBL" id="KV441562">
    <property type="protein sequence ID" value="OAF99467.1"/>
    <property type="molecule type" value="Genomic_DNA"/>
</dbReference>
<keyword evidence="2" id="KW-1185">Reference proteome</keyword>
<sequence>MRFVRSSVSVLALPATTFGRAGHDSRITARAETPLDCALPTMSCSTCMLARECTPRFAQLPAREYRRWCTRAWNVTIAAVPIATSSVAVGCNHDIKSLACRRPT</sequence>
<evidence type="ECO:0000313" key="1">
    <source>
        <dbReference type="EMBL" id="OAF99467.1"/>
    </source>
</evidence>